<accession>A0A392S422</accession>
<evidence type="ECO:0000313" key="2">
    <source>
        <dbReference type="Proteomes" id="UP000265520"/>
    </source>
</evidence>
<comment type="caution">
    <text evidence="1">The sequence shown here is derived from an EMBL/GenBank/DDBJ whole genome shotgun (WGS) entry which is preliminary data.</text>
</comment>
<dbReference type="Proteomes" id="UP000265520">
    <property type="component" value="Unassembled WGS sequence"/>
</dbReference>
<keyword evidence="1" id="KW-0238">DNA-binding</keyword>
<dbReference type="GO" id="GO:0003677">
    <property type="term" value="F:DNA binding"/>
    <property type="evidence" value="ECO:0007669"/>
    <property type="project" value="UniProtKB-KW"/>
</dbReference>
<feature type="non-terminal residue" evidence="1">
    <location>
        <position position="56"/>
    </location>
</feature>
<protein>
    <submittedName>
        <fullName evidence="1">Replication protein A 70 kDa DNA-binding subunit D-like</fullName>
    </submittedName>
</protein>
<dbReference type="InterPro" id="IPR012340">
    <property type="entry name" value="NA-bd_OB-fold"/>
</dbReference>
<dbReference type="EMBL" id="LXQA010308751">
    <property type="protein sequence ID" value="MCI42770.1"/>
    <property type="molecule type" value="Genomic_DNA"/>
</dbReference>
<name>A0A392S422_9FABA</name>
<evidence type="ECO:0000313" key="1">
    <source>
        <dbReference type="EMBL" id="MCI42770.1"/>
    </source>
</evidence>
<sequence>MTLNENSEVEEVPEEAGFVPETKFSFVPIDQLGPHVNKPDLVDVVGVVKSVSSTMS</sequence>
<reference evidence="1 2" key="1">
    <citation type="journal article" date="2018" name="Front. Plant Sci.">
        <title>Red Clover (Trifolium pratense) and Zigzag Clover (T. medium) - A Picture of Genomic Similarities and Differences.</title>
        <authorList>
            <person name="Dluhosova J."/>
            <person name="Istvanek J."/>
            <person name="Nedelnik J."/>
            <person name="Repkova J."/>
        </authorList>
    </citation>
    <scope>NUCLEOTIDE SEQUENCE [LARGE SCALE GENOMIC DNA]</scope>
    <source>
        <strain evidence="2">cv. 10/8</strain>
        <tissue evidence="1">Leaf</tissue>
    </source>
</reference>
<dbReference type="Gene3D" id="2.40.50.140">
    <property type="entry name" value="Nucleic acid-binding proteins"/>
    <property type="match status" value="1"/>
</dbReference>
<organism evidence="1 2">
    <name type="scientific">Trifolium medium</name>
    <dbReference type="NCBI Taxonomy" id="97028"/>
    <lineage>
        <taxon>Eukaryota</taxon>
        <taxon>Viridiplantae</taxon>
        <taxon>Streptophyta</taxon>
        <taxon>Embryophyta</taxon>
        <taxon>Tracheophyta</taxon>
        <taxon>Spermatophyta</taxon>
        <taxon>Magnoliopsida</taxon>
        <taxon>eudicotyledons</taxon>
        <taxon>Gunneridae</taxon>
        <taxon>Pentapetalae</taxon>
        <taxon>rosids</taxon>
        <taxon>fabids</taxon>
        <taxon>Fabales</taxon>
        <taxon>Fabaceae</taxon>
        <taxon>Papilionoideae</taxon>
        <taxon>50 kb inversion clade</taxon>
        <taxon>NPAAA clade</taxon>
        <taxon>Hologalegina</taxon>
        <taxon>IRL clade</taxon>
        <taxon>Trifolieae</taxon>
        <taxon>Trifolium</taxon>
    </lineage>
</organism>
<dbReference type="AlphaFoldDB" id="A0A392S422"/>
<proteinExistence type="predicted"/>
<keyword evidence="2" id="KW-1185">Reference proteome</keyword>